<proteinExistence type="predicted"/>
<sequence>MTHRQIKHSKKAGATATAVGTPDGSRFQNNYKHIRAQEHHSFHNGHRMNVARGTMVLCITLLTGCASQQPETGTMI</sequence>
<organism evidence="2 3">
    <name type="scientific">Scyliorhinus torazame</name>
    <name type="common">Cloudy catshark</name>
    <name type="synonym">Catulus torazame</name>
    <dbReference type="NCBI Taxonomy" id="75743"/>
    <lineage>
        <taxon>Eukaryota</taxon>
        <taxon>Metazoa</taxon>
        <taxon>Chordata</taxon>
        <taxon>Craniata</taxon>
        <taxon>Vertebrata</taxon>
        <taxon>Chondrichthyes</taxon>
        <taxon>Elasmobranchii</taxon>
        <taxon>Galeomorphii</taxon>
        <taxon>Galeoidea</taxon>
        <taxon>Carcharhiniformes</taxon>
        <taxon>Scyliorhinidae</taxon>
        <taxon>Scyliorhinus</taxon>
    </lineage>
</organism>
<evidence type="ECO:0000256" key="1">
    <source>
        <dbReference type="SAM" id="MobiDB-lite"/>
    </source>
</evidence>
<feature type="compositionally biased region" description="Basic residues" evidence="1">
    <location>
        <begin position="1"/>
        <end position="11"/>
    </location>
</feature>
<evidence type="ECO:0000313" key="2">
    <source>
        <dbReference type="EMBL" id="GCB79907.1"/>
    </source>
</evidence>
<protein>
    <submittedName>
        <fullName evidence="2">Uncharacterized protein</fullName>
    </submittedName>
</protein>
<reference evidence="2 3" key="1">
    <citation type="journal article" date="2018" name="Nat. Ecol. Evol.">
        <title>Shark genomes provide insights into elasmobranch evolution and the origin of vertebrates.</title>
        <authorList>
            <person name="Hara Y"/>
            <person name="Yamaguchi K"/>
            <person name="Onimaru K"/>
            <person name="Kadota M"/>
            <person name="Koyanagi M"/>
            <person name="Keeley SD"/>
            <person name="Tatsumi K"/>
            <person name="Tanaka K"/>
            <person name="Motone F"/>
            <person name="Kageyama Y"/>
            <person name="Nozu R"/>
            <person name="Adachi N"/>
            <person name="Nishimura O"/>
            <person name="Nakagawa R"/>
            <person name="Tanegashima C"/>
            <person name="Kiyatake I"/>
            <person name="Matsumoto R"/>
            <person name="Murakumo K"/>
            <person name="Nishida K"/>
            <person name="Terakita A"/>
            <person name="Kuratani S"/>
            <person name="Sato K"/>
            <person name="Hyodo S Kuraku.S."/>
        </authorList>
    </citation>
    <scope>NUCLEOTIDE SEQUENCE [LARGE SCALE GENOMIC DNA]</scope>
</reference>
<dbReference type="AlphaFoldDB" id="A0A401Q394"/>
<accession>A0A401Q394</accession>
<dbReference type="EMBL" id="BFAA01014795">
    <property type="protein sequence ID" value="GCB79907.1"/>
    <property type="molecule type" value="Genomic_DNA"/>
</dbReference>
<comment type="caution">
    <text evidence="2">The sequence shown here is derived from an EMBL/GenBank/DDBJ whole genome shotgun (WGS) entry which is preliminary data.</text>
</comment>
<dbReference type="Proteomes" id="UP000288216">
    <property type="component" value="Unassembled WGS sequence"/>
</dbReference>
<gene>
    <name evidence="2" type="ORF">scyTo_0019626</name>
</gene>
<keyword evidence="3" id="KW-1185">Reference proteome</keyword>
<feature type="compositionally biased region" description="Low complexity" evidence="1">
    <location>
        <begin position="12"/>
        <end position="21"/>
    </location>
</feature>
<feature type="region of interest" description="Disordered" evidence="1">
    <location>
        <begin position="1"/>
        <end position="25"/>
    </location>
</feature>
<name>A0A401Q394_SCYTO</name>
<evidence type="ECO:0000313" key="3">
    <source>
        <dbReference type="Proteomes" id="UP000288216"/>
    </source>
</evidence>